<proteinExistence type="predicted"/>
<organism evidence="2 3">
    <name type="scientific">Immersiella caudata</name>
    <dbReference type="NCBI Taxonomy" id="314043"/>
    <lineage>
        <taxon>Eukaryota</taxon>
        <taxon>Fungi</taxon>
        <taxon>Dikarya</taxon>
        <taxon>Ascomycota</taxon>
        <taxon>Pezizomycotina</taxon>
        <taxon>Sordariomycetes</taxon>
        <taxon>Sordariomycetidae</taxon>
        <taxon>Sordariales</taxon>
        <taxon>Lasiosphaeriaceae</taxon>
        <taxon>Immersiella</taxon>
    </lineage>
</organism>
<accession>A0AA40C009</accession>
<reference evidence="2" key="1">
    <citation type="submission" date="2023-06" db="EMBL/GenBank/DDBJ databases">
        <title>Genome-scale phylogeny and comparative genomics of the fungal order Sordariales.</title>
        <authorList>
            <consortium name="Lawrence Berkeley National Laboratory"/>
            <person name="Hensen N."/>
            <person name="Bonometti L."/>
            <person name="Westerberg I."/>
            <person name="Brannstrom I.O."/>
            <person name="Guillou S."/>
            <person name="Cros-Aarteil S."/>
            <person name="Calhoun S."/>
            <person name="Haridas S."/>
            <person name="Kuo A."/>
            <person name="Mondo S."/>
            <person name="Pangilinan J."/>
            <person name="Riley R."/>
            <person name="Labutti K."/>
            <person name="Andreopoulos B."/>
            <person name="Lipzen A."/>
            <person name="Chen C."/>
            <person name="Yanf M."/>
            <person name="Daum C."/>
            <person name="Ng V."/>
            <person name="Clum A."/>
            <person name="Steindorff A."/>
            <person name="Ohm R."/>
            <person name="Martin F."/>
            <person name="Silar P."/>
            <person name="Natvig D."/>
            <person name="Lalanne C."/>
            <person name="Gautier V."/>
            <person name="Ament-Velasquez S.L."/>
            <person name="Kruys A."/>
            <person name="Hutchinson M.I."/>
            <person name="Powell A.J."/>
            <person name="Barry K."/>
            <person name="Miller A.N."/>
            <person name="Grigoriev I.V."/>
            <person name="Debuchy R."/>
            <person name="Gladieux P."/>
            <person name="Thoren M.H."/>
            <person name="Johannesson H."/>
        </authorList>
    </citation>
    <scope>NUCLEOTIDE SEQUENCE</scope>
    <source>
        <strain evidence="2">CBS 606.72</strain>
    </source>
</reference>
<protein>
    <submittedName>
        <fullName evidence="2">Uncharacterized protein</fullName>
    </submittedName>
</protein>
<feature type="region of interest" description="Disordered" evidence="1">
    <location>
        <begin position="265"/>
        <end position="305"/>
    </location>
</feature>
<dbReference type="AlphaFoldDB" id="A0AA40C009"/>
<feature type="region of interest" description="Disordered" evidence="1">
    <location>
        <begin position="1"/>
        <end position="109"/>
    </location>
</feature>
<dbReference type="EMBL" id="JAULSU010000004">
    <property type="protein sequence ID" value="KAK0620316.1"/>
    <property type="molecule type" value="Genomic_DNA"/>
</dbReference>
<evidence type="ECO:0000313" key="2">
    <source>
        <dbReference type="EMBL" id="KAK0620316.1"/>
    </source>
</evidence>
<name>A0AA40C009_9PEZI</name>
<evidence type="ECO:0000256" key="1">
    <source>
        <dbReference type="SAM" id="MobiDB-lite"/>
    </source>
</evidence>
<evidence type="ECO:0000313" key="3">
    <source>
        <dbReference type="Proteomes" id="UP001175000"/>
    </source>
</evidence>
<dbReference type="Proteomes" id="UP001175000">
    <property type="component" value="Unassembled WGS sequence"/>
</dbReference>
<sequence>MDTVSPKSLAAPEPLISLAKSPGPSTNDGHPQKAPPTPPQQDYEPAQDGSKQKRGSNDFDGLHKPFLRVSTTPPTRHPPHSQPWHPRSQAHHIAPFTPISPPPTAQTTSLDDLHNERTYLLQNLQRQGERATRLLERYAALEAKVSGSASSNGTVTKPTSSRKTRKELATLKGRLVESSRQEQLMLLRLGEIWLEVRNRERWLAVAGHVQHHAGGGAGIPPTPATAASTTSTEYFACSSALSPLSPSFVPGKSFSLQDIWGSTIPNDGDMKQSKEDNFKGKEVETEDTRTGSGEATVEQHSESDDAQEDCVFVVKGEEDGEDKNDEDAAETGTGAKTVMFKEVIWELNDEDADSSGEKQLPSKGRRLTSLHLPLALGARDKRMSLPSLKTIWRRGAGVELDQDEDEQFLGPL</sequence>
<feature type="compositionally biased region" description="Basic and acidic residues" evidence="1">
    <location>
        <begin position="268"/>
        <end position="289"/>
    </location>
</feature>
<keyword evidence="3" id="KW-1185">Reference proteome</keyword>
<comment type="caution">
    <text evidence="2">The sequence shown here is derived from an EMBL/GenBank/DDBJ whole genome shotgun (WGS) entry which is preliminary data.</text>
</comment>
<gene>
    <name evidence="2" type="ORF">B0T14DRAFT_228495</name>
</gene>